<reference evidence="2 3" key="1">
    <citation type="submission" date="2023-01" db="EMBL/GenBank/DDBJ databases">
        <title>Novel species of the genus Asticcacaulis isolated from rivers.</title>
        <authorList>
            <person name="Lu H."/>
        </authorList>
    </citation>
    <scope>NUCLEOTIDE SEQUENCE [LARGE SCALE GENOMIC DNA]</scope>
    <source>
        <strain evidence="2 3">BYS171W</strain>
    </source>
</reference>
<feature type="transmembrane region" description="Helical" evidence="1">
    <location>
        <begin position="40"/>
        <end position="63"/>
    </location>
</feature>
<organism evidence="2 3">
    <name type="scientific">Asticcacaulis aquaticus</name>
    <dbReference type="NCBI Taxonomy" id="2984212"/>
    <lineage>
        <taxon>Bacteria</taxon>
        <taxon>Pseudomonadati</taxon>
        <taxon>Pseudomonadota</taxon>
        <taxon>Alphaproteobacteria</taxon>
        <taxon>Caulobacterales</taxon>
        <taxon>Caulobacteraceae</taxon>
        <taxon>Asticcacaulis</taxon>
    </lineage>
</organism>
<dbReference type="Proteomes" id="UP001214854">
    <property type="component" value="Unassembled WGS sequence"/>
</dbReference>
<sequence>MTGHEPLRTVSEQELHMKVGAYDELRHPHGYIYPKERHHWYWFAGIGASIALTGAIFWGYALYERGATPVCASSLVDRSVSPNGGLVAEIRQVSCLGGAPDLRVVVHEVDDTADIPAISAFEAGTEVRLRWLSDDELAMAKQGGRVWFFKTHWKAVRVHLAG</sequence>
<dbReference type="RefSeq" id="WP_272746832.1">
    <property type="nucleotide sequence ID" value="NZ_JAQQKX010000002.1"/>
</dbReference>
<evidence type="ECO:0000313" key="3">
    <source>
        <dbReference type="Proteomes" id="UP001214854"/>
    </source>
</evidence>
<protein>
    <submittedName>
        <fullName evidence="2">Uncharacterized protein</fullName>
    </submittedName>
</protein>
<keyword evidence="1" id="KW-1133">Transmembrane helix</keyword>
<proteinExistence type="predicted"/>
<gene>
    <name evidence="2" type="ORF">PQU92_03575</name>
</gene>
<comment type="caution">
    <text evidence="2">The sequence shown here is derived from an EMBL/GenBank/DDBJ whole genome shotgun (WGS) entry which is preliminary data.</text>
</comment>
<keyword evidence="3" id="KW-1185">Reference proteome</keyword>
<accession>A0ABT5HQJ9</accession>
<keyword evidence="1" id="KW-0812">Transmembrane</keyword>
<name>A0ABT5HQJ9_9CAUL</name>
<keyword evidence="1" id="KW-0472">Membrane</keyword>
<evidence type="ECO:0000256" key="1">
    <source>
        <dbReference type="SAM" id="Phobius"/>
    </source>
</evidence>
<dbReference type="EMBL" id="JAQQKX010000002">
    <property type="protein sequence ID" value="MDC7682339.1"/>
    <property type="molecule type" value="Genomic_DNA"/>
</dbReference>
<evidence type="ECO:0000313" key="2">
    <source>
        <dbReference type="EMBL" id="MDC7682339.1"/>
    </source>
</evidence>